<reference evidence="2" key="1">
    <citation type="submission" date="2025-08" db="UniProtKB">
        <authorList>
            <consortium name="RefSeq"/>
        </authorList>
    </citation>
    <scope>IDENTIFICATION</scope>
    <source>
        <tissue evidence="2">Fruit stalk</tissue>
    </source>
</reference>
<gene>
    <name evidence="2" type="primary">LOC111280511</name>
</gene>
<evidence type="ECO:0000313" key="2">
    <source>
        <dbReference type="RefSeq" id="XP_022723716.1"/>
    </source>
</evidence>
<dbReference type="KEGG" id="dzi:111280511"/>
<keyword evidence="1" id="KW-1185">Reference proteome</keyword>
<sequence>MESQNTDEEDQFFDALDDFLFFDCLTFNQSDPSTSDLSSTLHRLAVSRRVFSSKEPGYSFLEASTLEDRSKTSSRDPSCNPYRDLKANDDTFEITELTRNGLNSTCVIDEKCDVESTVTTATNDELVDRARNSVFSGTELSYCFFDVARVSTTEILGYSRYLVDL</sequence>
<name>A0A6P5X7A0_DURZI</name>
<dbReference type="Proteomes" id="UP000515121">
    <property type="component" value="Unplaced"/>
</dbReference>
<dbReference type="RefSeq" id="XP_022723716.1">
    <property type="nucleotide sequence ID" value="XM_022867981.1"/>
</dbReference>
<dbReference type="AlphaFoldDB" id="A0A6P5X7A0"/>
<proteinExistence type="predicted"/>
<protein>
    <submittedName>
        <fullName evidence="2">Uncharacterized protein LOC111280511 isoform X1</fullName>
    </submittedName>
</protein>
<organism evidence="1 2">
    <name type="scientific">Durio zibethinus</name>
    <name type="common">Durian</name>
    <dbReference type="NCBI Taxonomy" id="66656"/>
    <lineage>
        <taxon>Eukaryota</taxon>
        <taxon>Viridiplantae</taxon>
        <taxon>Streptophyta</taxon>
        <taxon>Embryophyta</taxon>
        <taxon>Tracheophyta</taxon>
        <taxon>Spermatophyta</taxon>
        <taxon>Magnoliopsida</taxon>
        <taxon>eudicotyledons</taxon>
        <taxon>Gunneridae</taxon>
        <taxon>Pentapetalae</taxon>
        <taxon>rosids</taxon>
        <taxon>malvids</taxon>
        <taxon>Malvales</taxon>
        <taxon>Malvaceae</taxon>
        <taxon>Helicteroideae</taxon>
        <taxon>Durio</taxon>
    </lineage>
</organism>
<accession>A0A6P5X7A0</accession>
<dbReference type="GeneID" id="111280511"/>
<evidence type="ECO:0000313" key="1">
    <source>
        <dbReference type="Proteomes" id="UP000515121"/>
    </source>
</evidence>